<sequence length="434" mass="47027">MYFLNKRIKVFCWLTDNQIVVFGLLPQRLAQARLKSVNSKFAELAVVNIYFPSSGLQSQTQTPVVNRSADTASPNGQRQAIDTLLGKLAENIPEMGSDELKALNGADFTPEKVATRISDFVAAGLASAAQRGASDEQLKKLYQSALEGAEAGFAEAREVLDQLGVLQGAIAAQVDETETATRDALAAIAPGGNAPVFSSDSIRLGIVERFSNAEDMELTIRTQDGDAVTVRFSRNLQQESSLALQSDESGLAASFSLSRSERSEYRFSIEGDLDEGEIDALNNLIKDVSNLADEFFDGDVQKAFEQSAGLNFDSSELASMSLTMSYSRQYASASSYEQMQQLDQPQDRPGLRLGHLMKALAESVGAPSLGFLSAPGQFGRELLSGLIQQDSRYLGAPDEQQQEYDDNLSRLIDAVLPVAENEPAALLDRENAEL</sequence>
<reference evidence="3" key="1">
    <citation type="journal article" date="2019" name="Int. J. Syst. Evol. Microbiol.">
        <title>The Global Catalogue of Microorganisms (GCM) 10K type strain sequencing project: providing services to taxonomists for standard genome sequencing and annotation.</title>
        <authorList>
            <consortium name="The Broad Institute Genomics Platform"/>
            <consortium name="The Broad Institute Genome Sequencing Center for Infectious Disease"/>
            <person name="Wu L."/>
            <person name="Ma J."/>
        </authorList>
    </citation>
    <scope>NUCLEOTIDE SEQUENCE [LARGE SCALE GENOMIC DNA]</scope>
    <source>
        <strain evidence="3">CGMCC 1.15341</strain>
    </source>
</reference>
<feature type="domain" description="DUF5610" evidence="1">
    <location>
        <begin position="82"/>
        <end position="187"/>
    </location>
</feature>
<protein>
    <recommendedName>
        <fullName evidence="1">DUF5610 domain-containing protein</fullName>
    </recommendedName>
</protein>
<dbReference type="InterPro" id="IPR041651">
    <property type="entry name" value="DUF5610"/>
</dbReference>
<dbReference type="Gene3D" id="1.10.132.90">
    <property type="match status" value="1"/>
</dbReference>
<name>A0ABQ1JYA3_9GAMM</name>
<evidence type="ECO:0000313" key="2">
    <source>
        <dbReference type="EMBL" id="GGB80336.1"/>
    </source>
</evidence>
<accession>A0ABQ1JYA3</accession>
<gene>
    <name evidence="2" type="ORF">GCM10011352_02540</name>
</gene>
<dbReference type="Pfam" id="PF18433">
    <property type="entry name" value="DUF5610"/>
    <property type="match status" value="1"/>
</dbReference>
<comment type="caution">
    <text evidence="2">The sequence shown here is derived from an EMBL/GenBank/DDBJ whole genome shotgun (WGS) entry which is preliminary data.</text>
</comment>
<evidence type="ECO:0000259" key="1">
    <source>
        <dbReference type="Pfam" id="PF18433"/>
    </source>
</evidence>
<evidence type="ECO:0000313" key="3">
    <source>
        <dbReference type="Proteomes" id="UP000629025"/>
    </source>
</evidence>
<organism evidence="2 3">
    <name type="scientific">Marinobacterium zhoushanense</name>
    <dbReference type="NCBI Taxonomy" id="1679163"/>
    <lineage>
        <taxon>Bacteria</taxon>
        <taxon>Pseudomonadati</taxon>
        <taxon>Pseudomonadota</taxon>
        <taxon>Gammaproteobacteria</taxon>
        <taxon>Oceanospirillales</taxon>
        <taxon>Oceanospirillaceae</taxon>
        <taxon>Marinobacterium</taxon>
    </lineage>
</organism>
<dbReference type="EMBL" id="BMIJ01000001">
    <property type="protein sequence ID" value="GGB80336.1"/>
    <property type="molecule type" value="Genomic_DNA"/>
</dbReference>
<dbReference type="Proteomes" id="UP000629025">
    <property type="component" value="Unassembled WGS sequence"/>
</dbReference>
<proteinExistence type="predicted"/>
<keyword evidence="3" id="KW-1185">Reference proteome</keyword>